<sequence>MANKNRGEARCVRTAARVVGRLTATPLRWHGLSATVRLPVSPPSTATLRLPSMAARRGGRYVVLDRRARWRERTGRRARVQEISIDGSSSMPSNNRVFPAEMCCGLCLWDLRFLSPGSVFTPYSCFAWILYFGPLWVLWVPVARGADSLPPPCLLNSKRRSIRPGRRRRIPPSRSMDFVGGHFSPDLGKRLPPRIICWMLPWSRLAWICLVRKLHLVFSSLDLVRRRI</sequence>
<reference evidence="1" key="1">
    <citation type="submission" date="2020-05" db="EMBL/GenBank/DDBJ databases">
        <title>WGS assembly of Panicum virgatum.</title>
        <authorList>
            <person name="Lovell J.T."/>
            <person name="Jenkins J."/>
            <person name="Shu S."/>
            <person name="Juenger T.E."/>
            <person name="Schmutz J."/>
        </authorList>
    </citation>
    <scope>NUCLEOTIDE SEQUENCE</scope>
    <source>
        <strain evidence="1">AP13</strain>
    </source>
</reference>
<dbReference type="AlphaFoldDB" id="A0A8T0SNZ5"/>
<comment type="caution">
    <text evidence="1">The sequence shown here is derived from an EMBL/GenBank/DDBJ whole genome shotgun (WGS) entry which is preliminary data.</text>
</comment>
<protein>
    <submittedName>
        <fullName evidence="1">Uncharacterized protein</fullName>
    </submittedName>
</protein>
<evidence type="ECO:0000313" key="2">
    <source>
        <dbReference type="Proteomes" id="UP000823388"/>
    </source>
</evidence>
<keyword evidence="2" id="KW-1185">Reference proteome</keyword>
<dbReference type="Proteomes" id="UP000823388">
    <property type="component" value="Chromosome 5K"/>
</dbReference>
<gene>
    <name evidence="1" type="ORF">PVAP13_5KG575500</name>
</gene>
<proteinExistence type="predicted"/>
<evidence type="ECO:0000313" key="1">
    <source>
        <dbReference type="EMBL" id="KAG2601242.1"/>
    </source>
</evidence>
<accession>A0A8T0SNZ5</accession>
<dbReference type="EMBL" id="CM029045">
    <property type="protein sequence ID" value="KAG2601242.1"/>
    <property type="molecule type" value="Genomic_DNA"/>
</dbReference>
<name>A0A8T0SNZ5_PANVG</name>
<organism evidence="1 2">
    <name type="scientific">Panicum virgatum</name>
    <name type="common">Blackwell switchgrass</name>
    <dbReference type="NCBI Taxonomy" id="38727"/>
    <lineage>
        <taxon>Eukaryota</taxon>
        <taxon>Viridiplantae</taxon>
        <taxon>Streptophyta</taxon>
        <taxon>Embryophyta</taxon>
        <taxon>Tracheophyta</taxon>
        <taxon>Spermatophyta</taxon>
        <taxon>Magnoliopsida</taxon>
        <taxon>Liliopsida</taxon>
        <taxon>Poales</taxon>
        <taxon>Poaceae</taxon>
        <taxon>PACMAD clade</taxon>
        <taxon>Panicoideae</taxon>
        <taxon>Panicodae</taxon>
        <taxon>Paniceae</taxon>
        <taxon>Panicinae</taxon>
        <taxon>Panicum</taxon>
        <taxon>Panicum sect. Hiantes</taxon>
    </lineage>
</organism>